<keyword evidence="6" id="KW-0566">Pantothenate biosynthesis</keyword>
<dbReference type="InParanoid" id="A0A024GBL6"/>
<dbReference type="Gene3D" id="3.30.1300.10">
    <property type="entry name" value="Pantoate-beta-alanine ligase, C-terminal domain"/>
    <property type="match status" value="1"/>
</dbReference>
<accession>A0A024GBL6</accession>
<dbReference type="PANTHER" id="PTHR21299:SF1">
    <property type="entry name" value="PANTOATE--BETA-ALANINE LIGASE"/>
    <property type="match status" value="1"/>
</dbReference>
<dbReference type="OrthoDB" id="2020436at2759"/>
<keyword evidence="7" id="KW-0547">Nucleotide-binding</keyword>
<proteinExistence type="inferred from homology"/>
<reference evidence="12 13" key="1">
    <citation type="submission" date="2012-05" db="EMBL/GenBank/DDBJ databases">
        <title>Recombination and specialization in a pathogen metapopulation.</title>
        <authorList>
            <person name="Gardiner A."/>
            <person name="Kemen E."/>
            <person name="Schultz-Larsen T."/>
            <person name="MacLean D."/>
            <person name="Van Oosterhout C."/>
            <person name="Jones J.D.G."/>
        </authorList>
    </citation>
    <scope>NUCLEOTIDE SEQUENCE [LARGE SCALE GENOMIC DNA]</scope>
    <source>
        <strain evidence="12 13">Ac Nc2</strain>
    </source>
</reference>
<evidence type="ECO:0000256" key="5">
    <source>
        <dbReference type="ARBA" id="ARBA00022598"/>
    </source>
</evidence>
<dbReference type="AlphaFoldDB" id="A0A024GBL6"/>
<gene>
    <name evidence="12" type="ORF">BN9_046740</name>
</gene>
<keyword evidence="5" id="KW-0436">Ligase</keyword>
<dbReference type="Gene3D" id="3.40.50.620">
    <property type="entry name" value="HUPs"/>
    <property type="match status" value="1"/>
</dbReference>
<evidence type="ECO:0000313" key="13">
    <source>
        <dbReference type="Proteomes" id="UP000053237"/>
    </source>
</evidence>
<evidence type="ECO:0000256" key="8">
    <source>
        <dbReference type="ARBA" id="ARBA00022840"/>
    </source>
</evidence>
<name>A0A024GBL6_9STRA</name>
<evidence type="ECO:0000256" key="4">
    <source>
        <dbReference type="ARBA" id="ARBA00015647"/>
    </source>
</evidence>
<organism evidence="12 13">
    <name type="scientific">Albugo candida</name>
    <dbReference type="NCBI Taxonomy" id="65357"/>
    <lineage>
        <taxon>Eukaryota</taxon>
        <taxon>Sar</taxon>
        <taxon>Stramenopiles</taxon>
        <taxon>Oomycota</taxon>
        <taxon>Peronosporomycetes</taxon>
        <taxon>Albuginales</taxon>
        <taxon>Albuginaceae</taxon>
        <taxon>Albugo</taxon>
    </lineage>
</organism>
<evidence type="ECO:0000256" key="11">
    <source>
        <dbReference type="ARBA" id="ARBA00048258"/>
    </source>
</evidence>
<evidence type="ECO:0000256" key="6">
    <source>
        <dbReference type="ARBA" id="ARBA00022655"/>
    </source>
</evidence>
<dbReference type="STRING" id="65357.A0A024GBL6"/>
<evidence type="ECO:0000256" key="7">
    <source>
        <dbReference type="ARBA" id="ARBA00022741"/>
    </source>
</evidence>
<keyword evidence="13" id="KW-1185">Reference proteome</keyword>
<dbReference type="InterPro" id="IPR042176">
    <property type="entry name" value="Pantoate_ligase_C"/>
</dbReference>
<protein>
    <recommendedName>
        <fullName evidence="4">Pantoate--beta-alanine ligase</fullName>
        <ecNumber evidence="3">6.3.2.1</ecNumber>
    </recommendedName>
    <alternativeName>
        <fullName evidence="10">Pantoate-activating enzyme</fullName>
    </alternativeName>
    <alternativeName>
        <fullName evidence="9">Pantothenate synthetase</fullName>
    </alternativeName>
</protein>
<sequence>MSRSRLQLLETIQSFRKARQSLPPISTLGFIPTMGGLHKGHLHLIQNARSQCDQIVVSIFVNPLQFGPNEDFHRYPRSLEADLTLLEAEDVDFVFAPSTTEMISASNSFAFQLAHFQSLPEAQMRPGHFEGVASILIKLFNVVQPTHAFFGQKDAAQCVLVRQLIDNFHFNITPQFLPISREPNGLARSTRNRYLTETERRKASVLFRGLTCAENAFKATHSIASETLEMILRKEFATESLLTEIEYISIANRNTMTPIERVDADGAIISIAVQFANCRLIDAIFLE</sequence>
<dbReference type="InterPro" id="IPR004821">
    <property type="entry name" value="Cyt_trans-like"/>
</dbReference>
<dbReference type="GO" id="GO:0015940">
    <property type="term" value="P:pantothenate biosynthetic process"/>
    <property type="evidence" value="ECO:0007669"/>
    <property type="project" value="UniProtKB-UniPathway"/>
</dbReference>
<evidence type="ECO:0000313" key="12">
    <source>
        <dbReference type="EMBL" id="CCI43890.1"/>
    </source>
</evidence>
<dbReference type="NCBIfam" id="TIGR00018">
    <property type="entry name" value="panC"/>
    <property type="match status" value="1"/>
</dbReference>
<keyword evidence="8" id="KW-0067">ATP-binding</keyword>
<dbReference type="GO" id="GO:0005524">
    <property type="term" value="F:ATP binding"/>
    <property type="evidence" value="ECO:0007669"/>
    <property type="project" value="UniProtKB-KW"/>
</dbReference>
<evidence type="ECO:0000256" key="3">
    <source>
        <dbReference type="ARBA" id="ARBA00012219"/>
    </source>
</evidence>
<dbReference type="UniPathway" id="UPA00028">
    <property type="reaction ID" value="UER00005"/>
</dbReference>
<dbReference type="InterPro" id="IPR014729">
    <property type="entry name" value="Rossmann-like_a/b/a_fold"/>
</dbReference>
<dbReference type="SUPFAM" id="SSF52374">
    <property type="entry name" value="Nucleotidylyl transferase"/>
    <property type="match status" value="1"/>
</dbReference>
<evidence type="ECO:0000256" key="2">
    <source>
        <dbReference type="ARBA" id="ARBA00009256"/>
    </source>
</evidence>
<comment type="pathway">
    <text evidence="1">Cofactor biosynthesis; (R)-pantothenate biosynthesis; (R)-pantothenate from (R)-pantoate and beta-alanine: step 1/1.</text>
</comment>
<dbReference type="PANTHER" id="PTHR21299">
    <property type="entry name" value="CYTIDYLATE KINASE/PANTOATE-BETA-ALANINE LIGASE"/>
    <property type="match status" value="1"/>
</dbReference>
<comment type="caution">
    <text evidence="12">The sequence shown here is derived from an EMBL/GenBank/DDBJ whole genome shotgun (WGS) entry which is preliminary data.</text>
</comment>
<evidence type="ECO:0000256" key="1">
    <source>
        <dbReference type="ARBA" id="ARBA00004990"/>
    </source>
</evidence>
<dbReference type="GO" id="GO:0004592">
    <property type="term" value="F:pantoate-beta-alanine ligase activity"/>
    <property type="evidence" value="ECO:0007669"/>
    <property type="project" value="UniProtKB-EC"/>
</dbReference>
<dbReference type="HAMAP" id="MF_00158">
    <property type="entry name" value="PanC"/>
    <property type="match status" value="1"/>
</dbReference>
<dbReference type="Pfam" id="PF02569">
    <property type="entry name" value="Pantoate_ligase"/>
    <property type="match status" value="1"/>
</dbReference>
<evidence type="ECO:0000256" key="10">
    <source>
        <dbReference type="ARBA" id="ARBA00032806"/>
    </source>
</evidence>
<dbReference type="Proteomes" id="UP000053237">
    <property type="component" value="Unassembled WGS sequence"/>
</dbReference>
<comment type="catalytic activity">
    <reaction evidence="11">
        <text>(R)-pantoate + beta-alanine + ATP = (R)-pantothenate + AMP + diphosphate + H(+)</text>
        <dbReference type="Rhea" id="RHEA:10912"/>
        <dbReference type="ChEBI" id="CHEBI:15378"/>
        <dbReference type="ChEBI" id="CHEBI:15980"/>
        <dbReference type="ChEBI" id="CHEBI:29032"/>
        <dbReference type="ChEBI" id="CHEBI:30616"/>
        <dbReference type="ChEBI" id="CHEBI:33019"/>
        <dbReference type="ChEBI" id="CHEBI:57966"/>
        <dbReference type="ChEBI" id="CHEBI:456215"/>
        <dbReference type="EC" id="6.3.2.1"/>
    </reaction>
</comment>
<comment type="similarity">
    <text evidence="2">Belongs to the pantothenate synthetase family.</text>
</comment>
<dbReference type="InterPro" id="IPR003721">
    <property type="entry name" value="Pantoate_ligase"/>
</dbReference>
<dbReference type="EC" id="6.3.2.1" evidence="3"/>
<dbReference type="NCBIfam" id="TIGR00125">
    <property type="entry name" value="cyt_tran_rel"/>
    <property type="match status" value="1"/>
</dbReference>
<evidence type="ECO:0000256" key="9">
    <source>
        <dbReference type="ARBA" id="ARBA00029902"/>
    </source>
</evidence>
<dbReference type="EMBL" id="CAIX01000057">
    <property type="protein sequence ID" value="CCI43890.1"/>
    <property type="molecule type" value="Genomic_DNA"/>
</dbReference>